<feature type="domain" description="Checkpoint protein RAD24-like helical bundle" evidence="9">
    <location>
        <begin position="440"/>
        <end position="550"/>
    </location>
</feature>
<evidence type="ECO:0000256" key="1">
    <source>
        <dbReference type="ARBA" id="ARBA00004123"/>
    </source>
</evidence>
<dbReference type="GO" id="GO:0003689">
    <property type="term" value="F:DNA clamp loader activity"/>
    <property type="evidence" value="ECO:0007669"/>
    <property type="project" value="TreeGrafter"/>
</dbReference>
<evidence type="ECO:0000313" key="10">
    <source>
        <dbReference type="EMBL" id="KAG1790211.1"/>
    </source>
</evidence>
<gene>
    <name evidence="10" type="ORF">HD556DRAFT_1446351</name>
</gene>
<dbReference type="InterPro" id="IPR004582">
    <property type="entry name" value="Checkpoint_prot_Rad17_Rad24"/>
</dbReference>
<dbReference type="GO" id="GO:0005634">
    <property type="term" value="C:nucleus"/>
    <property type="evidence" value="ECO:0007669"/>
    <property type="project" value="UniProtKB-SubCell"/>
</dbReference>
<dbReference type="GO" id="GO:0000077">
    <property type="term" value="P:DNA damage checkpoint signaling"/>
    <property type="evidence" value="ECO:0007669"/>
    <property type="project" value="TreeGrafter"/>
</dbReference>
<feature type="compositionally biased region" description="Polar residues" evidence="8">
    <location>
        <begin position="13"/>
        <end position="22"/>
    </location>
</feature>
<feature type="compositionally biased region" description="Low complexity" evidence="8">
    <location>
        <begin position="60"/>
        <end position="83"/>
    </location>
</feature>
<keyword evidence="4" id="KW-0227">DNA damage</keyword>
<comment type="subcellular location">
    <subcellularLocation>
        <location evidence="1">Nucleus</location>
    </subcellularLocation>
</comment>
<comment type="similarity">
    <text evidence="2">Belongs to the rad17/RAD24 family.</text>
</comment>
<dbReference type="GO" id="GO:0003682">
    <property type="term" value="F:chromatin binding"/>
    <property type="evidence" value="ECO:0007669"/>
    <property type="project" value="TreeGrafter"/>
</dbReference>
<keyword evidence="3" id="KW-0547">Nucleotide-binding</keyword>
<evidence type="ECO:0000256" key="2">
    <source>
        <dbReference type="ARBA" id="ARBA00006168"/>
    </source>
</evidence>
<dbReference type="AlphaFoldDB" id="A0A9P7AJM6"/>
<dbReference type="PANTHER" id="PTHR12172">
    <property type="entry name" value="CELL CYCLE CHECKPOINT PROTEIN RAD17"/>
    <property type="match status" value="1"/>
</dbReference>
<evidence type="ECO:0000256" key="3">
    <source>
        <dbReference type="ARBA" id="ARBA00022741"/>
    </source>
</evidence>
<reference evidence="10" key="1">
    <citation type="journal article" date="2020" name="New Phytol.">
        <title>Comparative genomics reveals dynamic genome evolution in host specialist ectomycorrhizal fungi.</title>
        <authorList>
            <person name="Lofgren L.A."/>
            <person name="Nguyen N.H."/>
            <person name="Vilgalys R."/>
            <person name="Ruytinx J."/>
            <person name="Liao H.L."/>
            <person name="Branco S."/>
            <person name="Kuo A."/>
            <person name="LaButti K."/>
            <person name="Lipzen A."/>
            <person name="Andreopoulos W."/>
            <person name="Pangilinan J."/>
            <person name="Riley R."/>
            <person name="Hundley H."/>
            <person name="Na H."/>
            <person name="Barry K."/>
            <person name="Grigoriev I.V."/>
            <person name="Stajich J.E."/>
            <person name="Kennedy P.G."/>
        </authorList>
    </citation>
    <scope>NUCLEOTIDE SEQUENCE</scope>
    <source>
        <strain evidence="10">S12</strain>
    </source>
</reference>
<dbReference type="GO" id="GO:0033314">
    <property type="term" value="P:mitotic DNA replication checkpoint signaling"/>
    <property type="evidence" value="ECO:0007669"/>
    <property type="project" value="TreeGrafter"/>
</dbReference>
<evidence type="ECO:0000256" key="7">
    <source>
        <dbReference type="ARBA" id="ARBA00023306"/>
    </source>
</evidence>
<dbReference type="InterPro" id="IPR057927">
    <property type="entry name" value="RAD24-like_helical"/>
</dbReference>
<dbReference type="GO" id="GO:0006281">
    <property type="term" value="P:DNA repair"/>
    <property type="evidence" value="ECO:0007669"/>
    <property type="project" value="InterPro"/>
</dbReference>
<dbReference type="GeneID" id="64600838"/>
<dbReference type="Proteomes" id="UP000719766">
    <property type="component" value="Unassembled WGS sequence"/>
</dbReference>
<feature type="compositionally biased region" description="Low complexity" evidence="8">
    <location>
        <begin position="242"/>
        <end position="258"/>
    </location>
</feature>
<accession>A0A9P7AJM6</accession>
<evidence type="ECO:0000256" key="8">
    <source>
        <dbReference type="SAM" id="MobiDB-lite"/>
    </source>
</evidence>
<keyword evidence="6" id="KW-0539">Nucleus</keyword>
<evidence type="ECO:0000256" key="6">
    <source>
        <dbReference type="ARBA" id="ARBA00023242"/>
    </source>
</evidence>
<name>A0A9P7AJM6_9AGAM</name>
<feature type="region of interest" description="Disordered" evidence="8">
    <location>
        <begin position="234"/>
        <end position="258"/>
    </location>
</feature>
<protein>
    <submittedName>
        <fullName evidence="10">Rad17 cell cycle checkpoint protein-domain-containing protein</fullName>
    </submittedName>
</protein>
<evidence type="ECO:0000256" key="5">
    <source>
        <dbReference type="ARBA" id="ARBA00022840"/>
    </source>
</evidence>
<dbReference type="RefSeq" id="XP_041157186.1">
    <property type="nucleotide sequence ID" value="XM_041307074.1"/>
</dbReference>
<keyword evidence="7" id="KW-0131">Cell cycle</keyword>
<organism evidence="10 11">
    <name type="scientific">Suillus plorans</name>
    <dbReference type="NCBI Taxonomy" id="116603"/>
    <lineage>
        <taxon>Eukaryota</taxon>
        <taxon>Fungi</taxon>
        <taxon>Dikarya</taxon>
        <taxon>Basidiomycota</taxon>
        <taxon>Agaricomycotina</taxon>
        <taxon>Agaricomycetes</taxon>
        <taxon>Agaricomycetidae</taxon>
        <taxon>Boletales</taxon>
        <taxon>Suillineae</taxon>
        <taxon>Suillaceae</taxon>
        <taxon>Suillus</taxon>
    </lineage>
</organism>
<dbReference type="Pfam" id="PF03215">
    <property type="entry name" value="Rad17"/>
    <property type="match status" value="1"/>
</dbReference>
<evidence type="ECO:0000259" key="9">
    <source>
        <dbReference type="Pfam" id="PF25812"/>
    </source>
</evidence>
<dbReference type="OrthoDB" id="10265971at2759"/>
<dbReference type="EMBL" id="JABBWE010000052">
    <property type="protein sequence ID" value="KAG1790211.1"/>
    <property type="molecule type" value="Genomic_DNA"/>
</dbReference>
<evidence type="ECO:0000256" key="4">
    <source>
        <dbReference type="ARBA" id="ARBA00022763"/>
    </source>
</evidence>
<keyword evidence="11" id="KW-1185">Reference proteome</keyword>
<comment type="caution">
    <text evidence="10">The sequence shown here is derived from an EMBL/GenBank/DDBJ whole genome shotgun (WGS) entry which is preliminary data.</text>
</comment>
<keyword evidence="5" id="KW-0067">ATP-binding</keyword>
<feature type="compositionally biased region" description="Basic residues" evidence="8">
    <location>
        <begin position="23"/>
        <end position="32"/>
    </location>
</feature>
<dbReference type="InterPro" id="IPR027417">
    <property type="entry name" value="P-loop_NTPase"/>
</dbReference>
<dbReference type="PANTHER" id="PTHR12172:SF0">
    <property type="entry name" value="CELL CYCLE CHECKPOINT PROTEIN RAD17"/>
    <property type="match status" value="1"/>
</dbReference>
<feature type="region of interest" description="Disordered" evidence="8">
    <location>
        <begin position="1"/>
        <end position="102"/>
    </location>
</feature>
<dbReference type="Pfam" id="PF25812">
    <property type="entry name" value="RAD24_helical"/>
    <property type="match status" value="1"/>
</dbReference>
<dbReference type="SUPFAM" id="SSF52540">
    <property type="entry name" value="P-loop containing nucleoside triphosphate hydrolases"/>
    <property type="match status" value="1"/>
</dbReference>
<evidence type="ECO:0000313" key="11">
    <source>
        <dbReference type="Proteomes" id="UP000719766"/>
    </source>
</evidence>
<sequence length="713" mass="77760">MYKAAVPLKMHTIKSSSGSTPKASRKKTKLKTVKLDASSEPPNKKLRTSAKLPVFDLIGSVPQPQPQESPASSQQPSLLQPQIQRKDVKGKGKPPVDRDDDRLWVDKYEPTIEADLAVHKRKVEDVRRWLSEAFEGGSAGKLRKYRRILVLTGPAGTAKTTTLRVLAREMGFEIVEWRNSMSERGPSTLIDDFGDDSWMDTEALFDKFQAFLTRASSCYNIFAASSAIVSTQPQSHTQSKFPSQSSTPSLPSTSSSRPSNRHLILLEDLPNILHLPTQARFHDALQSLCSSSESGPPVVIIISDSGLRGENAYNDDTWDGAGGARWSKKETIDIRSLLGADLSTSPYVTRIAFNPIAPTLMNKALQAMLTKHFASTSGKPPAKDVVEMIVESSNGDIRSAVMALEFACVVTLTKGGGKGKTRRNAAGSARAVLEAVTRREQSLVLFHLMGKILYNKRKGDPPATHLSARDAAKERELDETLLDPSPLPNWLSEHDRKASRVCLETIASDSPIDSSLLGLYIHENYTMFCTDVDQCDGVCEGLSWVDCVGGNLPSTTPHAFPTLALSTLHALPTPVPRKGQKVCKPSWFDVRNKEQDALEGVGDVVTWLGQGGASDERAPGRWTHADVALELGGWLRAADRTGIAQLQLPRTHRLFSSLPWCAGGVSGNVLGEDENGEADGVDGEGDIRVLGALRDQKEGKGWWLESDDIEEAE</sequence>
<dbReference type="Gene3D" id="3.40.50.300">
    <property type="entry name" value="P-loop containing nucleotide triphosphate hydrolases"/>
    <property type="match status" value="1"/>
</dbReference>
<feature type="compositionally biased region" description="Basic and acidic residues" evidence="8">
    <location>
        <begin position="84"/>
        <end position="102"/>
    </location>
</feature>
<dbReference type="GO" id="GO:0005524">
    <property type="term" value="F:ATP binding"/>
    <property type="evidence" value="ECO:0007669"/>
    <property type="project" value="UniProtKB-KW"/>
</dbReference>
<proteinExistence type="inferred from homology"/>